<keyword evidence="1" id="KW-0812">Transmembrane</keyword>
<keyword evidence="1" id="KW-1133">Transmembrane helix</keyword>
<organism evidence="2 3">
    <name type="scientific">Paeniclostridium hominis</name>
    <dbReference type="NCBI Taxonomy" id="2764329"/>
    <lineage>
        <taxon>Bacteria</taxon>
        <taxon>Bacillati</taxon>
        <taxon>Bacillota</taxon>
        <taxon>Clostridia</taxon>
        <taxon>Peptostreptococcales</taxon>
        <taxon>Peptostreptococcaceae</taxon>
        <taxon>Paeniclostridium</taxon>
    </lineage>
</organism>
<feature type="transmembrane region" description="Helical" evidence="1">
    <location>
        <begin position="122"/>
        <end position="150"/>
    </location>
</feature>
<evidence type="ECO:0000313" key="2">
    <source>
        <dbReference type="EMBL" id="MBC6004043.1"/>
    </source>
</evidence>
<evidence type="ECO:0000256" key="1">
    <source>
        <dbReference type="SAM" id="Phobius"/>
    </source>
</evidence>
<gene>
    <name evidence="2" type="ORF">H8891_09515</name>
</gene>
<dbReference type="RefSeq" id="WP_187006254.1">
    <property type="nucleotide sequence ID" value="NZ_JACRWD010000002.1"/>
</dbReference>
<evidence type="ECO:0000313" key="3">
    <source>
        <dbReference type="Proteomes" id="UP000611796"/>
    </source>
</evidence>
<comment type="caution">
    <text evidence="2">The sequence shown here is derived from an EMBL/GenBank/DDBJ whole genome shotgun (WGS) entry which is preliminary data.</text>
</comment>
<name>A0ABR7K4L1_9FIRM</name>
<reference evidence="2 3" key="1">
    <citation type="submission" date="2020-08" db="EMBL/GenBank/DDBJ databases">
        <authorList>
            <person name="Liu C."/>
            <person name="Sun Q."/>
        </authorList>
    </citation>
    <scope>NUCLEOTIDE SEQUENCE [LARGE SCALE GENOMIC DNA]</scope>
    <source>
        <strain evidence="2 3">NSJ-45</strain>
    </source>
</reference>
<sequence>MISGIIKLFYNDKVKSEMKKMKDESYIFSDECKKFKKINKSIDDMILYVFKVAIISFIITALLKYMSIVGYSLLFLMITHVIYKKIYEYKIERYCIDNDIRMRYNINSLGNKINYTNIKVNIISALTIFIIGLVSEFNYIIIICLTIVFIDSLKKLLNKINSN</sequence>
<feature type="transmembrane region" description="Helical" evidence="1">
    <location>
        <begin position="45"/>
        <end position="62"/>
    </location>
</feature>
<keyword evidence="3" id="KW-1185">Reference proteome</keyword>
<keyword evidence="1" id="KW-0472">Membrane</keyword>
<proteinExistence type="predicted"/>
<accession>A0ABR7K4L1</accession>
<dbReference type="Proteomes" id="UP000611796">
    <property type="component" value="Unassembled WGS sequence"/>
</dbReference>
<dbReference type="EMBL" id="JACRWD010000002">
    <property type="protein sequence ID" value="MBC6004043.1"/>
    <property type="molecule type" value="Genomic_DNA"/>
</dbReference>
<feature type="transmembrane region" description="Helical" evidence="1">
    <location>
        <begin position="68"/>
        <end position="83"/>
    </location>
</feature>
<protein>
    <submittedName>
        <fullName evidence="2">Uncharacterized protein</fullName>
    </submittedName>
</protein>